<evidence type="ECO:0000313" key="4">
    <source>
        <dbReference type="EMBL" id="KRZ34127.1"/>
    </source>
</evidence>
<evidence type="ECO:0000256" key="2">
    <source>
        <dbReference type="ARBA" id="ARBA00022803"/>
    </source>
</evidence>
<sequence>LLRNVMESERDTSLTSCDASDDSEICNKDHSESMNEKQNSAEGVTESAHHDSGKDVVNKEEVDAEAQRLFDLGKRALIMKNMELAVEHISSAIELWLVENQFNLCMVQIYDEFNEKLITPHMLYGQALLDVYLASSRGLAVAGNDPLEENGWCGTSNGEVTMQQPSDKQNDELDGDEEVKDEEGNEKGSADELMDEEEDEAANGENETANGEEAKGEANGEDDEDVDDLQLAWEAIETARVALIRLPTSLDNMVRLGSCHVLLAEIASENGHFEDALTSISQAFAVFKEILPKHDRRIANWFGFYAFMSSIHCLQGTNLEMSNKFEEAKKSFEAAIESLEFRKKHLEDVLKEELSSTERLKVEEQLEQCIEYMDSIRNRMADVTQTAKFKLADVLSKQPMVAVDDSEVDTESLIVRKKRLATTKENIVEKLPRLEPGIGESSDQKEEKEIQD</sequence>
<feature type="compositionally biased region" description="Basic and acidic residues" evidence="3">
    <location>
        <begin position="442"/>
        <end position="452"/>
    </location>
</feature>
<protein>
    <submittedName>
        <fullName evidence="4">Protein HGV2</fullName>
    </submittedName>
</protein>
<dbReference type="PANTHER" id="PTHR15081">
    <property type="entry name" value="NUCLEAR AUTOANTIGENIC SPERM PROTEIN NASP -RELATED"/>
    <property type="match status" value="1"/>
</dbReference>
<evidence type="ECO:0000256" key="1">
    <source>
        <dbReference type="ARBA" id="ARBA00022737"/>
    </source>
</evidence>
<feature type="compositionally biased region" description="Basic and acidic residues" evidence="3">
    <location>
        <begin position="1"/>
        <end position="12"/>
    </location>
</feature>
<dbReference type="GO" id="GO:0006335">
    <property type="term" value="P:DNA replication-dependent chromatin assembly"/>
    <property type="evidence" value="ECO:0007669"/>
    <property type="project" value="TreeGrafter"/>
</dbReference>
<keyword evidence="5" id="KW-1185">Reference proteome</keyword>
<feature type="compositionally biased region" description="Basic and acidic residues" evidence="3">
    <location>
        <begin position="25"/>
        <end position="35"/>
    </location>
</feature>
<dbReference type="GO" id="GO:0034080">
    <property type="term" value="P:CENP-A containing chromatin assembly"/>
    <property type="evidence" value="ECO:0007669"/>
    <property type="project" value="TreeGrafter"/>
</dbReference>
<feature type="compositionally biased region" description="Polar residues" evidence="3">
    <location>
        <begin position="153"/>
        <end position="167"/>
    </location>
</feature>
<organism evidence="4 5">
    <name type="scientific">Trichinella pseudospiralis</name>
    <name type="common">Parasitic roundworm</name>
    <dbReference type="NCBI Taxonomy" id="6337"/>
    <lineage>
        <taxon>Eukaryota</taxon>
        <taxon>Metazoa</taxon>
        <taxon>Ecdysozoa</taxon>
        <taxon>Nematoda</taxon>
        <taxon>Enoplea</taxon>
        <taxon>Dorylaimia</taxon>
        <taxon>Trichinellida</taxon>
        <taxon>Trichinellidae</taxon>
        <taxon>Trichinella</taxon>
    </lineage>
</organism>
<feature type="compositionally biased region" description="Acidic residues" evidence="3">
    <location>
        <begin position="172"/>
        <end position="184"/>
    </location>
</feature>
<keyword evidence="1" id="KW-0677">Repeat</keyword>
<proteinExistence type="predicted"/>
<dbReference type="Proteomes" id="UP000054805">
    <property type="component" value="Unassembled WGS sequence"/>
</dbReference>
<name>A0A0V1JGQ9_TRIPS</name>
<feature type="region of interest" description="Disordered" evidence="3">
    <location>
        <begin position="1"/>
        <end position="56"/>
    </location>
</feature>
<dbReference type="EMBL" id="JYDS01000005">
    <property type="protein sequence ID" value="KRZ34127.1"/>
    <property type="molecule type" value="Genomic_DNA"/>
</dbReference>
<comment type="caution">
    <text evidence="4">The sequence shown here is derived from an EMBL/GenBank/DDBJ whole genome shotgun (WGS) entry which is preliminary data.</text>
</comment>
<dbReference type="PANTHER" id="PTHR15081:SF1">
    <property type="entry name" value="NUCLEAR AUTOANTIGENIC SPERM PROTEIN"/>
    <property type="match status" value="1"/>
</dbReference>
<dbReference type="SUPFAM" id="SSF48452">
    <property type="entry name" value="TPR-like"/>
    <property type="match status" value="1"/>
</dbReference>
<feature type="compositionally biased region" description="Basic and acidic residues" evidence="3">
    <location>
        <begin position="47"/>
        <end position="56"/>
    </location>
</feature>
<evidence type="ECO:0000256" key="3">
    <source>
        <dbReference type="SAM" id="MobiDB-lite"/>
    </source>
</evidence>
<accession>A0A0V1JGQ9</accession>
<dbReference type="Gene3D" id="1.25.40.10">
    <property type="entry name" value="Tetratricopeptide repeat domain"/>
    <property type="match status" value="1"/>
</dbReference>
<dbReference type="InterPro" id="IPR051730">
    <property type="entry name" value="NASP-like"/>
</dbReference>
<feature type="non-terminal residue" evidence="4">
    <location>
        <position position="1"/>
    </location>
</feature>
<gene>
    <name evidence="4" type="primary">HGV2</name>
    <name evidence="4" type="ORF">T4B_14800</name>
</gene>
<reference evidence="4 5" key="1">
    <citation type="submission" date="2015-01" db="EMBL/GenBank/DDBJ databases">
        <title>Evolution of Trichinella species and genotypes.</title>
        <authorList>
            <person name="Korhonen P.K."/>
            <person name="Edoardo P."/>
            <person name="Giuseppe L.R."/>
            <person name="Gasser R.B."/>
        </authorList>
    </citation>
    <scope>NUCLEOTIDE SEQUENCE [LARGE SCALE GENOMIC DNA]</scope>
    <source>
        <strain evidence="4">ISS588</strain>
    </source>
</reference>
<dbReference type="AlphaFoldDB" id="A0A0V1JGQ9"/>
<keyword evidence="2" id="KW-0802">TPR repeat</keyword>
<dbReference type="InterPro" id="IPR011990">
    <property type="entry name" value="TPR-like_helical_dom_sf"/>
</dbReference>
<feature type="region of interest" description="Disordered" evidence="3">
    <location>
        <begin position="149"/>
        <end position="225"/>
    </location>
</feature>
<evidence type="ECO:0000313" key="5">
    <source>
        <dbReference type="Proteomes" id="UP000054805"/>
    </source>
</evidence>
<dbReference type="GO" id="GO:0005654">
    <property type="term" value="C:nucleoplasm"/>
    <property type="evidence" value="ECO:0007669"/>
    <property type="project" value="TreeGrafter"/>
</dbReference>
<dbReference type="GO" id="GO:0042393">
    <property type="term" value="F:histone binding"/>
    <property type="evidence" value="ECO:0007669"/>
    <property type="project" value="TreeGrafter"/>
</dbReference>
<feature type="region of interest" description="Disordered" evidence="3">
    <location>
        <begin position="431"/>
        <end position="452"/>
    </location>
</feature>
<feature type="compositionally biased region" description="Acidic residues" evidence="3">
    <location>
        <begin position="192"/>
        <end position="202"/>
    </location>
</feature>